<proteinExistence type="predicted"/>
<reference evidence="1 2" key="1">
    <citation type="submission" date="2014-12" db="EMBL/GenBank/DDBJ databases">
        <title>Genome sequencing of Photobacterium gaetbulicola AD005a.</title>
        <authorList>
            <person name="Adrian T.G.S."/>
            <person name="Chan K.G."/>
        </authorList>
    </citation>
    <scope>NUCLEOTIDE SEQUENCE [LARGE SCALE GENOMIC DNA]</scope>
    <source>
        <strain evidence="1 2">AD005a</strain>
    </source>
</reference>
<dbReference type="Proteomes" id="UP000031278">
    <property type="component" value="Unassembled WGS sequence"/>
</dbReference>
<dbReference type="EMBL" id="JWLZ01000159">
    <property type="protein sequence ID" value="KHT63355.1"/>
    <property type="molecule type" value="Genomic_DNA"/>
</dbReference>
<evidence type="ECO:0000313" key="2">
    <source>
        <dbReference type="Proteomes" id="UP000031278"/>
    </source>
</evidence>
<comment type="caution">
    <text evidence="1">The sequence shown here is derived from an EMBL/GenBank/DDBJ whole genome shotgun (WGS) entry which is preliminary data.</text>
</comment>
<organism evidence="1 2">
    <name type="scientific">Photobacterium gaetbulicola</name>
    <dbReference type="NCBI Taxonomy" id="1295392"/>
    <lineage>
        <taxon>Bacteria</taxon>
        <taxon>Pseudomonadati</taxon>
        <taxon>Pseudomonadota</taxon>
        <taxon>Gammaproteobacteria</taxon>
        <taxon>Vibrionales</taxon>
        <taxon>Vibrionaceae</taxon>
        <taxon>Photobacterium</taxon>
    </lineage>
</organism>
<dbReference type="NCBIfam" id="TIGR02532">
    <property type="entry name" value="IV_pilin_GFxxxE"/>
    <property type="match status" value="1"/>
</dbReference>
<gene>
    <name evidence="1" type="ORF">RJ45_13275</name>
</gene>
<dbReference type="InterPro" id="IPR012902">
    <property type="entry name" value="N_methyl_site"/>
</dbReference>
<name>A0A0B9GF26_9GAMM</name>
<dbReference type="SUPFAM" id="SSF54523">
    <property type="entry name" value="Pili subunits"/>
    <property type="match status" value="1"/>
</dbReference>
<evidence type="ECO:0000313" key="1">
    <source>
        <dbReference type="EMBL" id="KHT63355.1"/>
    </source>
</evidence>
<dbReference type="InterPro" id="IPR045584">
    <property type="entry name" value="Pilin-like"/>
</dbReference>
<dbReference type="Pfam" id="PF07963">
    <property type="entry name" value="N_methyl"/>
    <property type="match status" value="1"/>
</dbReference>
<sequence>MMKKNGFTLIEMVVVIVILGILAVTAAPRFLNLQTDARNSALAGLKGAVESGVGIGYGKMVMAGLESRPHITNNDSSDNDTGKYIGEPIPIPGCELNTAQRCVFRYGYPEADFYTITTLVDGISKHYQQDKDWAITRIDGKMIITDTANLDYSNIADEVPALRNDNCYLRYTPPSSKDDSYHLELIACL</sequence>
<accession>A0A0B9GF26</accession>
<protein>
    <submittedName>
        <fullName evidence="1">MSHA biogenesis protein MshA</fullName>
    </submittedName>
</protein>
<dbReference type="AlphaFoldDB" id="A0A0B9GF26"/>
<dbReference type="Gene3D" id="3.30.700.10">
    <property type="entry name" value="Glycoprotein, Type 4 Pilin"/>
    <property type="match status" value="1"/>
</dbReference>